<dbReference type="InterPro" id="IPR013249">
    <property type="entry name" value="RNA_pol_sigma70_r4_t2"/>
</dbReference>
<keyword evidence="8" id="KW-1185">Reference proteome</keyword>
<evidence type="ECO:0000313" key="7">
    <source>
        <dbReference type="EMBL" id="MCM5679070.1"/>
    </source>
</evidence>
<evidence type="ECO:0000256" key="4">
    <source>
        <dbReference type="ARBA" id="ARBA00023163"/>
    </source>
</evidence>
<feature type="domain" description="RNA polymerase sigma factor 70 region 4 type 2" evidence="6">
    <location>
        <begin position="102"/>
        <end position="153"/>
    </location>
</feature>
<dbReference type="EMBL" id="JAMKFE010000003">
    <property type="protein sequence ID" value="MCM5679070.1"/>
    <property type="molecule type" value="Genomic_DNA"/>
</dbReference>
<evidence type="ECO:0000313" key="8">
    <source>
        <dbReference type="Proteomes" id="UP001165541"/>
    </source>
</evidence>
<name>A0ABT0YK13_9BURK</name>
<keyword evidence="4" id="KW-0804">Transcription</keyword>
<dbReference type="Pfam" id="PF04542">
    <property type="entry name" value="Sigma70_r2"/>
    <property type="match status" value="1"/>
</dbReference>
<proteinExistence type="inferred from homology"/>
<dbReference type="Proteomes" id="UP001165541">
    <property type="component" value="Unassembled WGS sequence"/>
</dbReference>
<dbReference type="InterPro" id="IPR013325">
    <property type="entry name" value="RNA_pol_sigma_r2"/>
</dbReference>
<dbReference type="SUPFAM" id="SSF88946">
    <property type="entry name" value="Sigma2 domain of RNA polymerase sigma factors"/>
    <property type="match status" value="1"/>
</dbReference>
<evidence type="ECO:0000256" key="3">
    <source>
        <dbReference type="ARBA" id="ARBA00023082"/>
    </source>
</evidence>
<sequence length="180" mass="19869">MSAPAAFRTQLLDAIPRLRRYARSLVYDTHAADDLVQTALERALAHWHQFDQRRDLLAWLLSITHNAHLDEVRKQSRYAPLAEDDSGTQQAGPAIDLDAGLDLLRALQRLPLEQREVLVLAGVEQLSYAECADILRIPIGTVMSRLSRGRAALRALLGSPADAATPAPAAARRPTLRRIA</sequence>
<evidence type="ECO:0000256" key="2">
    <source>
        <dbReference type="ARBA" id="ARBA00023015"/>
    </source>
</evidence>
<dbReference type="Pfam" id="PF08281">
    <property type="entry name" value="Sigma70_r4_2"/>
    <property type="match status" value="1"/>
</dbReference>
<reference evidence="7" key="1">
    <citation type="submission" date="2022-05" db="EMBL/GenBank/DDBJ databases">
        <title>Schlegelella sp. nov., isolated from mangrove soil.</title>
        <authorList>
            <person name="Liu Y."/>
            <person name="Ge X."/>
            <person name="Liu W."/>
        </authorList>
    </citation>
    <scope>NUCLEOTIDE SEQUENCE</scope>
    <source>
        <strain evidence="7">S2-27</strain>
    </source>
</reference>
<dbReference type="InterPro" id="IPR014284">
    <property type="entry name" value="RNA_pol_sigma-70_dom"/>
</dbReference>
<evidence type="ECO:0000259" key="5">
    <source>
        <dbReference type="Pfam" id="PF04542"/>
    </source>
</evidence>
<dbReference type="InterPro" id="IPR013324">
    <property type="entry name" value="RNA_pol_sigma_r3/r4-like"/>
</dbReference>
<dbReference type="PANTHER" id="PTHR43133">
    <property type="entry name" value="RNA POLYMERASE ECF-TYPE SIGMA FACTO"/>
    <property type="match status" value="1"/>
</dbReference>
<feature type="domain" description="RNA polymerase sigma-70 region 2" evidence="5">
    <location>
        <begin position="16"/>
        <end position="77"/>
    </location>
</feature>
<keyword evidence="3" id="KW-0731">Sigma factor</keyword>
<dbReference type="RefSeq" id="WP_251777258.1">
    <property type="nucleotide sequence ID" value="NZ_JAMKFE010000003.1"/>
</dbReference>
<dbReference type="CDD" id="cd06171">
    <property type="entry name" value="Sigma70_r4"/>
    <property type="match status" value="1"/>
</dbReference>
<organism evidence="7 8">
    <name type="scientific">Caldimonas mangrovi</name>
    <dbReference type="NCBI Taxonomy" id="2944811"/>
    <lineage>
        <taxon>Bacteria</taxon>
        <taxon>Pseudomonadati</taxon>
        <taxon>Pseudomonadota</taxon>
        <taxon>Betaproteobacteria</taxon>
        <taxon>Burkholderiales</taxon>
        <taxon>Sphaerotilaceae</taxon>
        <taxon>Caldimonas</taxon>
    </lineage>
</organism>
<dbReference type="Gene3D" id="1.10.10.10">
    <property type="entry name" value="Winged helix-like DNA-binding domain superfamily/Winged helix DNA-binding domain"/>
    <property type="match status" value="1"/>
</dbReference>
<accession>A0ABT0YK13</accession>
<dbReference type="InterPro" id="IPR039425">
    <property type="entry name" value="RNA_pol_sigma-70-like"/>
</dbReference>
<dbReference type="PANTHER" id="PTHR43133:SF25">
    <property type="entry name" value="RNA POLYMERASE SIGMA FACTOR RFAY-RELATED"/>
    <property type="match status" value="1"/>
</dbReference>
<comment type="similarity">
    <text evidence="1">Belongs to the sigma-70 factor family. ECF subfamily.</text>
</comment>
<evidence type="ECO:0000256" key="1">
    <source>
        <dbReference type="ARBA" id="ARBA00010641"/>
    </source>
</evidence>
<dbReference type="SUPFAM" id="SSF88659">
    <property type="entry name" value="Sigma3 and sigma4 domains of RNA polymerase sigma factors"/>
    <property type="match status" value="1"/>
</dbReference>
<gene>
    <name evidence="7" type="ORF">M8A51_05940</name>
</gene>
<protein>
    <submittedName>
        <fullName evidence="7">RNA polymerase sigma factor</fullName>
    </submittedName>
</protein>
<dbReference type="InterPro" id="IPR036388">
    <property type="entry name" value="WH-like_DNA-bd_sf"/>
</dbReference>
<dbReference type="Gene3D" id="1.10.1740.10">
    <property type="match status" value="1"/>
</dbReference>
<evidence type="ECO:0000259" key="6">
    <source>
        <dbReference type="Pfam" id="PF08281"/>
    </source>
</evidence>
<dbReference type="InterPro" id="IPR007627">
    <property type="entry name" value="RNA_pol_sigma70_r2"/>
</dbReference>
<dbReference type="NCBIfam" id="TIGR02937">
    <property type="entry name" value="sigma70-ECF"/>
    <property type="match status" value="1"/>
</dbReference>
<comment type="caution">
    <text evidence="7">The sequence shown here is derived from an EMBL/GenBank/DDBJ whole genome shotgun (WGS) entry which is preliminary data.</text>
</comment>
<keyword evidence="2" id="KW-0805">Transcription regulation</keyword>